<dbReference type="RefSeq" id="WP_407329406.1">
    <property type="nucleotide sequence ID" value="NZ_CP136865.1"/>
</dbReference>
<protein>
    <submittedName>
        <fullName evidence="3">GDSL-type esterase/lipase family protein</fullName>
    </submittedName>
</protein>
<evidence type="ECO:0000313" key="4">
    <source>
        <dbReference type="Proteomes" id="UP001626549"/>
    </source>
</evidence>
<dbReference type="Gene3D" id="3.40.50.1110">
    <property type="entry name" value="SGNH hydrolase"/>
    <property type="match status" value="1"/>
</dbReference>
<dbReference type="InterPro" id="IPR036514">
    <property type="entry name" value="SGNH_hydro_sf"/>
</dbReference>
<proteinExistence type="predicted"/>
<dbReference type="SUPFAM" id="SSF52266">
    <property type="entry name" value="SGNH hydrolase"/>
    <property type="match status" value="1"/>
</dbReference>
<sequence>MLKTWLIRLSVLLNVLTLAVITVGAINPTLLFSGMINRYMETMRTTRIGQFSSFPVSSEDVVFLGDSITHAGHWEEMFPGISTRNRGISADTTTHVIERLSQVTDGTPRAVFLKIGTNDLTHGPEDRDVSYQQYRQILETIREASPTTRLFVQSLLPRAVELREEVEAYNAEIQKIAGDMGATYIDLYDAFLAADGSITDELTYDELHLTGEGYLVWQAQLTPYVDSL</sequence>
<gene>
    <name evidence="3" type="ORF">R0137_06275</name>
</gene>
<dbReference type="InterPro" id="IPR013830">
    <property type="entry name" value="SGNH_hydro"/>
</dbReference>
<dbReference type="InterPro" id="IPR051532">
    <property type="entry name" value="Ester_Hydrolysis_Enzymes"/>
</dbReference>
<feature type="transmembrane region" description="Helical" evidence="1">
    <location>
        <begin position="12"/>
        <end position="34"/>
    </location>
</feature>
<dbReference type="EMBL" id="CP136865">
    <property type="protein sequence ID" value="WOJ98173.1"/>
    <property type="molecule type" value="Genomic_DNA"/>
</dbReference>
<dbReference type="Pfam" id="PF13472">
    <property type="entry name" value="Lipase_GDSL_2"/>
    <property type="match status" value="1"/>
</dbReference>
<evidence type="ECO:0000313" key="3">
    <source>
        <dbReference type="EMBL" id="WOJ98173.1"/>
    </source>
</evidence>
<evidence type="ECO:0000259" key="2">
    <source>
        <dbReference type="Pfam" id="PF13472"/>
    </source>
</evidence>
<organism evidence="3 4">
    <name type="scientific">Congregibacter brevis</name>
    <dbReference type="NCBI Taxonomy" id="3081201"/>
    <lineage>
        <taxon>Bacteria</taxon>
        <taxon>Pseudomonadati</taxon>
        <taxon>Pseudomonadota</taxon>
        <taxon>Gammaproteobacteria</taxon>
        <taxon>Cellvibrionales</taxon>
        <taxon>Halieaceae</taxon>
        <taxon>Congregibacter</taxon>
    </lineage>
</organism>
<keyword evidence="4" id="KW-1185">Reference proteome</keyword>
<reference evidence="3 4" key="1">
    <citation type="submission" date="2023-10" db="EMBL/GenBank/DDBJ databases">
        <title>Two novel species belonging to the OM43/NOR5 clade.</title>
        <authorList>
            <person name="Park M."/>
        </authorList>
    </citation>
    <scope>NUCLEOTIDE SEQUENCE [LARGE SCALE GENOMIC DNA]</scope>
    <source>
        <strain evidence="3 4">IMCC45268</strain>
    </source>
</reference>
<keyword evidence="1" id="KW-0812">Transmembrane</keyword>
<evidence type="ECO:0000256" key="1">
    <source>
        <dbReference type="SAM" id="Phobius"/>
    </source>
</evidence>
<keyword evidence="1" id="KW-0472">Membrane</keyword>
<dbReference type="PANTHER" id="PTHR30383:SF5">
    <property type="entry name" value="SGNH HYDROLASE-TYPE ESTERASE DOMAIN-CONTAINING PROTEIN"/>
    <property type="match status" value="1"/>
</dbReference>
<dbReference type="PANTHER" id="PTHR30383">
    <property type="entry name" value="THIOESTERASE 1/PROTEASE 1/LYSOPHOSPHOLIPASE L1"/>
    <property type="match status" value="1"/>
</dbReference>
<name>A0ABZ0IF62_9GAMM</name>
<feature type="domain" description="SGNH hydrolase-type esterase" evidence="2">
    <location>
        <begin position="63"/>
        <end position="214"/>
    </location>
</feature>
<dbReference type="Proteomes" id="UP001626549">
    <property type="component" value="Chromosome"/>
</dbReference>
<keyword evidence="1" id="KW-1133">Transmembrane helix</keyword>
<accession>A0ABZ0IF62</accession>